<dbReference type="InterPro" id="IPR003661">
    <property type="entry name" value="HisK_dim/P_dom"/>
</dbReference>
<evidence type="ECO:0000256" key="7">
    <source>
        <dbReference type="PROSITE-ProRule" id="PRU00169"/>
    </source>
</evidence>
<dbReference type="Pfam" id="PF00072">
    <property type="entry name" value="Response_reg"/>
    <property type="match status" value="1"/>
</dbReference>
<keyword evidence="8" id="KW-0472">Membrane</keyword>
<evidence type="ECO:0000259" key="9">
    <source>
        <dbReference type="PROSITE" id="PS50109"/>
    </source>
</evidence>
<dbReference type="PANTHER" id="PTHR45339:SF1">
    <property type="entry name" value="HYBRID SIGNAL TRANSDUCTION HISTIDINE KINASE J"/>
    <property type="match status" value="1"/>
</dbReference>
<keyword evidence="6" id="KW-0902">Two-component regulatory system</keyword>
<dbReference type="Pfam" id="PF00512">
    <property type="entry name" value="HisKA"/>
    <property type="match status" value="1"/>
</dbReference>
<dbReference type="RefSeq" id="WP_338209700.1">
    <property type="nucleotide sequence ID" value="NZ_JAYMFF010000007.1"/>
</dbReference>
<dbReference type="CDD" id="cd00082">
    <property type="entry name" value="HisKA"/>
    <property type="match status" value="1"/>
</dbReference>
<dbReference type="SMART" id="SM00448">
    <property type="entry name" value="REC"/>
    <property type="match status" value="1"/>
</dbReference>
<name>A0ABU6IH26_9ACTN</name>
<keyword evidence="11" id="KW-0547">Nucleotide-binding</keyword>
<dbReference type="PROSITE" id="PS50109">
    <property type="entry name" value="HIS_KIN"/>
    <property type="match status" value="1"/>
</dbReference>
<dbReference type="InterPro" id="IPR011006">
    <property type="entry name" value="CheY-like_superfamily"/>
</dbReference>
<dbReference type="Gene3D" id="3.30.450.20">
    <property type="entry name" value="PAS domain"/>
    <property type="match status" value="1"/>
</dbReference>
<dbReference type="Gene3D" id="1.10.287.130">
    <property type="match status" value="1"/>
</dbReference>
<dbReference type="SMART" id="SM00387">
    <property type="entry name" value="HATPase_c"/>
    <property type="match status" value="1"/>
</dbReference>
<dbReference type="SUPFAM" id="SSF55874">
    <property type="entry name" value="ATPase domain of HSP90 chaperone/DNA topoisomerase II/histidine kinase"/>
    <property type="match status" value="1"/>
</dbReference>
<dbReference type="SUPFAM" id="SSF52172">
    <property type="entry name" value="CheY-like"/>
    <property type="match status" value="1"/>
</dbReference>
<dbReference type="Gene3D" id="3.30.565.10">
    <property type="entry name" value="Histidine kinase-like ATPase, C-terminal domain"/>
    <property type="match status" value="1"/>
</dbReference>
<dbReference type="InterPro" id="IPR003594">
    <property type="entry name" value="HATPase_dom"/>
</dbReference>
<evidence type="ECO:0000256" key="4">
    <source>
        <dbReference type="ARBA" id="ARBA00022553"/>
    </source>
</evidence>
<dbReference type="InterPro" id="IPR036097">
    <property type="entry name" value="HisK_dim/P_sf"/>
</dbReference>
<dbReference type="InterPro" id="IPR004358">
    <property type="entry name" value="Sig_transdc_His_kin-like_C"/>
</dbReference>
<evidence type="ECO:0000259" key="10">
    <source>
        <dbReference type="PROSITE" id="PS50110"/>
    </source>
</evidence>
<gene>
    <name evidence="11" type="ORF">VIN30_04730</name>
</gene>
<evidence type="ECO:0000256" key="1">
    <source>
        <dbReference type="ARBA" id="ARBA00000085"/>
    </source>
</evidence>
<keyword evidence="8" id="KW-0812">Transmembrane</keyword>
<dbReference type="InterPro" id="IPR001789">
    <property type="entry name" value="Sig_transdc_resp-reg_receiver"/>
</dbReference>
<dbReference type="Proteomes" id="UP001349994">
    <property type="component" value="Unassembled WGS sequence"/>
</dbReference>
<keyword evidence="4 7" id="KW-0597">Phosphoprotein</keyword>
<dbReference type="SUPFAM" id="SSF47384">
    <property type="entry name" value="Homodimeric domain of signal transducing histidine kinase"/>
    <property type="match status" value="1"/>
</dbReference>
<feature type="transmembrane region" description="Helical" evidence="8">
    <location>
        <begin position="9"/>
        <end position="34"/>
    </location>
</feature>
<keyword evidence="11" id="KW-0067">ATP-binding</keyword>
<feature type="domain" description="Histidine kinase" evidence="9">
    <location>
        <begin position="237"/>
        <end position="461"/>
    </location>
</feature>
<evidence type="ECO:0000313" key="11">
    <source>
        <dbReference type="EMBL" id="MEC4175748.1"/>
    </source>
</evidence>
<feature type="transmembrane region" description="Helical" evidence="8">
    <location>
        <begin position="54"/>
        <end position="85"/>
    </location>
</feature>
<dbReference type="Gene3D" id="3.40.50.2300">
    <property type="match status" value="1"/>
</dbReference>
<dbReference type="PANTHER" id="PTHR45339">
    <property type="entry name" value="HYBRID SIGNAL TRANSDUCTION HISTIDINE KINASE J"/>
    <property type="match status" value="1"/>
</dbReference>
<reference evidence="11 12" key="1">
    <citation type="submission" date="2024-01" db="EMBL/GenBank/DDBJ databases">
        <title>novel species in genus Adlercreutzia.</title>
        <authorList>
            <person name="Liu X."/>
        </authorList>
    </citation>
    <scope>NUCLEOTIDE SEQUENCE [LARGE SCALE GENOMIC DNA]</scope>
    <source>
        <strain evidence="11 12">R7</strain>
    </source>
</reference>
<keyword evidence="12" id="KW-1185">Reference proteome</keyword>
<feature type="modified residue" description="4-aspartylphosphate" evidence="7">
    <location>
        <position position="541"/>
    </location>
</feature>
<evidence type="ECO:0000313" key="12">
    <source>
        <dbReference type="Proteomes" id="UP001349994"/>
    </source>
</evidence>
<dbReference type="EMBL" id="JAYMFF010000007">
    <property type="protein sequence ID" value="MEC4175748.1"/>
    <property type="molecule type" value="Genomic_DNA"/>
</dbReference>
<dbReference type="EC" id="2.7.13.3" evidence="3"/>
<comment type="subcellular location">
    <subcellularLocation>
        <location evidence="2">Cell membrane</location>
    </subcellularLocation>
</comment>
<dbReference type="Pfam" id="PF02518">
    <property type="entry name" value="HATPase_c"/>
    <property type="match status" value="1"/>
</dbReference>
<dbReference type="CDD" id="cd17546">
    <property type="entry name" value="REC_hyHK_CKI1_RcsC-like"/>
    <property type="match status" value="1"/>
</dbReference>
<sequence>MRQRFDSRAIFAAVAAVVVVLAVVVIATGLYYFNTITGLVVQADSIMPNDQAEGAAIVGVTARMVIIVVGATLLAVGAIAALLVYRSRRELQGERYVQSIYQAIGENIDTAIFIVDGADRVVEAVFENVQDILGVPATKFFVMDGLSSNEAYAKVAAIVHSGASDERREWEFQCFNAAFGRDMWLRVTSCPVMLGGDEKIIYSLTDVTGEHDIRQRLLDSVAAAEEANHAKSNFLASMSHDIRTPMNAILGFSALIDRDADNPQAVREYNRKIATSGQHLLGLINDVLDMSKIESGKTTLASAQFNLGETVASVDAMMRPQTNAKHQTFTVEMAGVTHEALMGDEGRLRQILMNVLSNAMKYTPDGGSILFRIDGSLKRRGSLQHLRIIVRDTGIGMSQEYLDTIFDSFSREESSLTNKIQGTGLGMAITKNLVDLMGGTITVESELGAGSTFIIDLDFPPAEEEAAARAVDAAASRAVDADAALGGKHFLVAEDNDLNAEIIAAILDIHGASCEVAENGRAAVEKFAASEPGAFDVIFMDVQMPVMNGHEAARAIRALDRPDAQTIPIIAMTANAFAEDEREALAAGMNAHVAKPIDLAVLARTVASLTSR</sequence>
<dbReference type="InterPro" id="IPR036890">
    <property type="entry name" value="HATPase_C_sf"/>
</dbReference>
<proteinExistence type="predicted"/>
<dbReference type="CDD" id="cd16922">
    <property type="entry name" value="HATPase_EvgS-ArcB-TorS-like"/>
    <property type="match status" value="1"/>
</dbReference>
<keyword evidence="5" id="KW-0418">Kinase</keyword>
<comment type="caution">
    <text evidence="11">The sequence shown here is derived from an EMBL/GenBank/DDBJ whole genome shotgun (WGS) entry which is preliminary data.</text>
</comment>
<dbReference type="InterPro" id="IPR005467">
    <property type="entry name" value="His_kinase_dom"/>
</dbReference>
<evidence type="ECO:0000256" key="3">
    <source>
        <dbReference type="ARBA" id="ARBA00012438"/>
    </source>
</evidence>
<keyword evidence="5" id="KW-0808">Transferase</keyword>
<comment type="catalytic activity">
    <reaction evidence="1">
        <text>ATP + protein L-histidine = ADP + protein N-phospho-L-histidine.</text>
        <dbReference type="EC" id="2.7.13.3"/>
    </reaction>
</comment>
<feature type="domain" description="Response regulatory" evidence="10">
    <location>
        <begin position="489"/>
        <end position="610"/>
    </location>
</feature>
<dbReference type="SMART" id="SM00388">
    <property type="entry name" value="HisKA"/>
    <property type="match status" value="1"/>
</dbReference>
<dbReference type="GO" id="GO:0005524">
    <property type="term" value="F:ATP binding"/>
    <property type="evidence" value="ECO:0007669"/>
    <property type="project" value="UniProtKB-KW"/>
</dbReference>
<evidence type="ECO:0000256" key="8">
    <source>
        <dbReference type="SAM" id="Phobius"/>
    </source>
</evidence>
<accession>A0ABU6IH26</accession>
<evidence type="ECO:0000256" key="6">
    <source>
        <dbReference type="ARBA" id="ARBA00023012"/>
    </source>
</evidence>
<evidence type="ECO:0000256" key="2">
    <source>
        <dbReference type="ARBA" id="ARBA00004236"/>
    </source>
</evidence>
<organism evidence="11 12">
    <name type="scientific">Adlercreutzia wanghongyangiae</name>
    <dbReference type="NCBI Taxonomy" id="3111451"/>
    <lineage>
        <taxon>Bacteria</taxon>
        <taxon>Bacillati</taxon>
        <taxon>Actinomycetota</taxon>
        <taxon>Coriobacteriia</taxon>
        <taxon>Eggerthellales</taxon>
        <taxon>Eggerthellaceae</taxon>
        <taxon>Adlercreutzia</taxon>
    </lineage>
</organism>
<evidence type="ECO:0000256" key="5">
    <source>
        <dbReference type="ARBA" id="ARBA00022777"/>
    </source>
</evidence>
<dbReference type="PRINTS" id="PR00344">
    <property type="entry name" value="BCTRLSENSOR"/>
</dbReference>
<dbReference type="PROSITE" id="PS50110">
    <property type="entry name" value="RESPONSE_REGULATORY"/>
    <property type="match status" value="1"/>
</dbReference>
<protein>
    <recommendedName>
        <fullName evidence="3">histidine kinase</fullName>
        <ecNumber evidence="3">2.7.13.3</ecNumber>
    </recommendedName>
</protein>
<keyword evidence="8" id="KW-1133">Transmembrane helix</keyword>